<dbReference type="RefSeq" id="WP_345013150.1">
    <property type="nucleotide sequence ID" value="NZ_BAABFC010000014.1"/>
</dbReference>
<organism evidence="1 2">
    <name type="scientific">Pseudaeromonas paramecii</name>
    <dbReference type="NCBI Taxonomy" id="2138166"/>
    <lineage>
        <taxon>Bacteria</taxon>
        <taxon>Pseudomonadati</taxon>
        <taxon>Pseudomonadota</taxon>
        <taxon>Gammaproteobacteria</taxon>
        <taxon>Aeromonadales</taxon>
        <taxon>Aeromonadaceae</taxon>
        <taxon>Pseudaeromonas</taxon>
    </lineage>
</organism>
<sequence length="142" mass="16020">MPSRLKGALGPVGPLPEQLEQWRQRLLRQLPGPLHGVRTLFVGDPLKVIITFEDDRVEVFLPQVEWPLPNVPRQKPQLQGCIALADGSFDALLALIEQTIHRRVQSFRECSCCGRRMPPEMMGSVSGQATCRRCIEGRRLLL</sequence>
<evidence type="ECO:0008006" key="3">
    <source>
        <dbReference type="Google" id="ProtNLM"/>
    </source>
</evidence>
<keyword evidence="2" id="KW-1185">Reference proteome</keyword>
<accession>A0ABP8QBG4</accession>
<proteinExistence type="predicted"/>
<comment type="caution">
    <text evidence="1">The sequence shown here is derived from an EMBL/GenBank/DDBJ whole genome shotgun (WGS) entry which is preliminary data.</text>
</comment>
<reference evidence="2" key="1">
    <citation type="journal article" date="2019" name="Int. J. Syst. Evol. Microbiol.">
        <title>The Global Catalogue of Microorganisms (GCM) 10K type strain sequencing project: providing services to taxonomists for standard genome sequencing and annotation.</title>
        <authorList>
            <consortium name="The Broad Institute Genomics Platform"/>
            <consortium name="The Broad Institute Genome Sequencing Center for Infectious Disease"/>
            <person name="Wu L."/>
            <person name="Ma J."/>
        </authorList>
    </citation>
    <scope>NUCLEOTIDE SEQUENCE [LARGE SCALE GENOMIC DNA]</scope>
    <source>
        <strain evidence="2">JCM 32226</strain>
    </source>
</reference>
<dbReference type="Proteomes" id="UP001501321">
    <property type="component" value="Unassembled WGS sequence"/>
</dbReference>
<name>A0ABP8QBG4_9GAMM</name>
<evidence type="ECO:0000313" key="2">
    <source>
        <dbReference type="Proteomes" id="UP001501321"/>
    </source>
</evidence>
<evidence type="ECO:0000313" key="1">
    <source>
        <dbReference type="EMBL" id="GAA4500646.1"/>
    </source>
</evidence>
<dbReference type="EMBL" id="BAABFC010000014">
    <property type="protein sequence ID" value="GAA4500646.1"/>
    <property type="molecule type" value="Genomic_DNA"/>
</dbReference>
<protein>
    <recommendedName>
        <fullName evidence="3">DksA C4-type domain-containing protein</fullName>
    </recommendedName>
</protein>
<gene>
    <name evidence="1" type="ORF">GCM10023095_22730</name>
</gene>